<feature type="region of interest" description="Disordered" evidence="3">
    <location>
        <begin position="1"/>
        <end position="41"/>
    </location>
</feature>
<feature type="compositionally biased region" description="Polar residues" evidence="3">
    <location>
        <begin position="1"/>
        <end position="20"/>
    </location>
</feature>
<keyword evidence="1" id="KW-0040">ANK repeat</keyword>
<accession>A0A3A6TQC6</accession>
<dbReference type="InterPro" id="IPR036770">
    <property type="entry name" value="Ankyrin_rpt-contain_sf"/>
</dbReference>
<dbReference type="InterPro" id="IPR002110">
    <property type="entry name" value="Ankyrin_rpt"/>
</dbReference>
<proteinExistence type="predicted"/>
<keyword evidence="2" id="KW-0175">Coiled coil</keyword>
<sequence length="458" mass="51878">MSADYSTLSLSHSRQDSWSIEPSPLLQPAPHESKISFQNPKLPQPTLLKAYYSPNVKKQQPLGLDSPSTAMLSCFHSQVSKPSSRELDTGKFFAFPPKKQLTTTKPDVKPNQQLLPPILNGPFQPTGFTRKSIISSRAQLTVPLGDQRLVAQISEHTSKLSKYISEYPTNKIKPILLSRIKNLLQEYPQCLRTRHLFAVFQINNSELNEVLFECPSFTPIFLATGQLALKHDAIANSMDSPLCIAIRTGNIALLQVLIEYNASLNLIYENNQNIFHFLGSRGEYSILKPVIDAWYKQYGSQGLEEKLLCNETQFGDTPAHIIMKKGDFKCVEFLLCNASMSVLGAENKKRTTPMQTCGRRRDFSHAWISYLFDHNKKISHLKSKIATHSEQYTKQTQQACSQEQVISQQAKANLVLEKQISNLEQEVLKLTDERLRLHHLNEALQVENLTLKLKTKKS</sequence>
<protein>
    <submittedName>
        <fullName evidence="4">Uncharacterized protein</fullName>
    </submittedName>
</protein>
<evidence type="ECO:0000313" key="5">
    <source>
        <dbReference type="Proteomes" id="UP000273022"/>
    </source>
</evidence>
<organism evidence="4 5">
    <name type="scientific">Parashewanella spongiae</name>
    <dbReference type="NCBI Taxonomy" id="342950"/>
    <lineage>
        <taxon>Bacteria</taxon>
        <taxon>Pseudomonadati</taxon>
        <taxon>Pseudomonadota</taxon>
        <taxon>Gammaproteobacteria</taxon>
        <taxon>Alteromonadales</taxon>
        <taxon>Shewanellaceae</taxon>
        <taxon>Parashewanella</taxon>
    </lineage>
</organism>
<dbReference type="Gene3D" id="1.25.40.20">
    <property type="entry name" value="Ankyrin repeat-containing domain"/>
    <property type="match status" value="1"/>
</dbReference>
<dbReference type="EMBL" id="QYYH01000029">
    <property type="protein sequence ID" value="RJY18192.1"/>
    <property type="molecule type" value="Genomic_DNA"/>
</dbReference>
<feature type="compositionally biased region" description="Polar residues" evidence="3">
    <location>
        <begin position="101"/>
        <end position="114"/>
    </location>
</feature>
<evidence type="ECO:0000256" key="2">
    <source>
        <dbReference type="SAM" id="Coils"/>
    </source>
</evidence>
<dbReference type="SUPFAM" id="SSF48403">
    <property type="entry name" value="Ankyrin repeat"/>
    <property type="match status" value="1"/>
</dbReference>
<feature type="region of interest" description="Disordered" evidence="3">
    <location>
        <begin position="101"/>
        <end position="120"/>
    </location>
</feature>
<name>A0A3A6TQC6_9GAMM</name>
<dbReference type="SMART" id="SM00248">
    <property type="entry name" value="ANK"/>
    <property type="match status" value="2"/>
</dbReference>
<keyword evidence="5" id="KW-1185">Reference proteome</keyword>
<gene>
    <name evidence="4" type="ORF">D5R81_06360</name>
</gene>
<reference evidence="4 5" key="1">
    <citation type="submission" date="2018-09" db="EMBL/GenBank/DDBJ databases">
        <title>Phylogeny of the Shewanellaceae, and recommendation for two new genera, Pseudoshewanella and Parashewanella.</title>
        <authorList>
            <person name="Wang G."/>
        </authorList>
    </citation>
    <scope>NUCLEOTIDE SEQUENCE [LARGE SCALE GENOMIC DNA]</scope>
    <source>
        <strain evidence="4 5">KCTC 22492</strain>
    </source>
</reference>
<evidence type="ECO:0000256" key="3">
    <source>
        <dbReference type="SAM" id="MobiDB-lite"/>
    </source>
</evidence>
<evidence type="ECO:0000256" key="1">
    <source>
        <dbReference type="PROSITE-ProRule" id="PRU00023"/>
    </source>
</evidence>
<feature type="repeat" description="ANK" evidence="1">
    <location>
        <begin position="237"/>
        <end position="269"/>
    </location>
</feature>
<feature type="coiled-coil region" evidence="2">
    <location>
        <begin position="406"/>
        <end position="433"/>
    </location>
</feature>
<comment type="caution">
    <text evidence="4">The sequence shown here is derived from an EMBL/GenBank/DDBJ whole genome shotgun (WGS) entry which is preliminary data.</text>
</comment>
<dbReference type="AlphaFoldDB" id="A0A3A6TQC6"/>
<evidence type="ECO:0000313" key="4">
    <source>
        <dbReference type="EMBL" id="RJY18192.1"/>
    </source>
</evidence>
<dbReference type="RefSeq" id="WP_121852820.1">
    <property type="nucleotide sequence ID" value="NZ_JAKILH010000022.1"/>
</dbReference>
<dbReference type="PROSITE" id="PS50088">
    <property type="entry name" value="ANK_REPEAT"/>
    <property type="match status" value="1"/>
</dbReference>
<dbReference type="Proteomes" id="UP000273022">
    <property type="component" value="Unassembled WGS sequence"/>
</dbReference>